<sequence>MGRLGILHVPYSVIWLDGEPYSVCEDLVTAGTELIPAWRILKTQKKNNSVSVYQHFVHCCETLGICGTVPFLDRMMVLDYVIANEDRHFNNFGVLRDAENLVWIGFAPIFDSGSSLGFDKTAAQMASENNVICKPFKSRHIEQLKLVSDLSWIDFDRLKDAEEIIKSVLLPDISPRALYGVTSGVAAELVGADRIGAVAAGVMRRIEKLSSLAAGRLLQPFEKDGHL</sequence>
<organism evidence="1 2">
    <name type="scientific">Candidatus Fimisoma avicola</name>
    <dbReference type="NCBI Taxonomy" id="2840826"/>
    <lineage>
        <taxon>Bacteria</taxon>
        <taxon>Bacillati</taxon>
        <taxon>Bacillota</taxon>
        <taxon>Clostridia</taxon>
        <taxon>Eubacteriales</taxon>
        <taxon>Candidatus Fimisoma</taxon>
    </lineage>
</organism>
<comment type="caution">
    <text evidence="1">The sequence shown here is derived from an EMBL/GenBank/DDBJ whole genome shotgun (WGS) entry which is preliminary data.</text>
</comment>
<dbReference type="Proteomes" id="UP000824091">
    <property type="component" value="Unassembled WGS sequence"/>
</dbReference>
<evidence type="ECO:0000313" key="1">
    <source>
        <dbReference type="EMBL" id="HIU28592.1"/>
    </source>
</evidence>
<proteinExistence type="predicted"/>
<gene>
    <name evidence="1" type="ORF">IAD16_09495</name>
</gene>
<evidence type="ECO:0000313" key="2">
    <source>
        <dbReference type="Proteomes" id="UP000824091"/>
    </source>
</evidence>
<name>A0A9D1I670_9FIRM</name>
<accession>A0A9D1I670</accession>
<protein>
    <recommendedName>
        <fullName evidence="3">HipA-like C-terminal domain-containing protein</fullName>
    </recommendedName>
</protein>
<dbReference type="AlphaFoldDB" id="A0A9D1I670"/>
<dbReference type="Gene3D" id="1.10.1070.20">
    <property type="match status" value="1"/>
</dbReference>
<dbReference type="EMBL" id="DVMO01000149">
    <property type="protein sequence ID" value="HIU28592.1"/>
    <property type="molecule type" value="Genomic_DNA"/>
</dbReference>
<reference evidence="1" key="2">
    <citation type="journal article" date="2021" name="PeerJ">
        <title>Extensive microbial diversity within the chicken gut microbiome revealed by metagenomics and culture.</title>
        <authorList>
            <person name="Gilroy R."/>
            <person name="Ravi A."/>
            <person name="Getino M."/>
            <person name="Pursley I."/>
            <person name="Horton D.L."/>
            <person name="Alikhan N.F."/>
            <person name="Baker D."/>
            <person name="Gharbi K."/>
            <person name="Hall N."/>
            <person name="Watson M."/>
            <person name="Adriaenssens E.M."/>
            <person name="Foster-Nyarko E."/>
            <person name="Jarju S."/>
            <person name="Secka A."/>
            <person name="Antonio M."/>
            <person name="Oren A."/>
            <person name="Chaudhuri R.R."/>
            <person name="La Ragione R."/>
            <person name="Hildebrand F."/>
            <person name="Pallen M.J."/>
        </authorList>
    </citation>
    <scope>NUCLEOTIDE SEQUENCE</scope>
    <source>
        <strain evidence="1">11300</strain>
    </source>
</reference>
<reference evidence="1" key="1">
    <citation type="submission" date="2020-10" db="EMBL/GenBank/DDBJ databases">
        <authorList>
            <person name="Gilroy R."/>
        </authorList>
    </citation>
    <scope>NUCLEOTIDE SEQUENCE</scope>
    <source>
        <strain evidence="1">11300</strain>
    </source>
</reference>
<evidence type="ECO:0008006" key="3">
    <source>
        <dbReference type="Google" id="ProtNLM"/>
    </source>
</evidence>